<keyword evidence="5" id="KW-0805">Transcription regulation</keyword>
<dbReference type="PANTHER" id="PTHR10593:SF236">
    <property type="entry name" value="PROTEIN INDETERMINATE-DOMAIN 11"/>
    <property type="match status" value="1"/>
</dbReference>
<dbReference type="PROSITE" id="PS50157">
    <property type="entry name" value="ZINC_FINGER_C2H2_2"/>
    <property type="match status" value="2"/>
</dbReference>
<dbReference type="GO" id="GO:0003700">
    <property type="term" value="F:DNA-binding transcription factor activity"/>
    <property type="evidence" value="ECO:0007669"/>
    <property type="project" value="TreeGrafter"/>
</dbReference>
<evidence type="ECO:0000256" key="6">
    <source>
        <dbReference type="ARBA" id="ARBA00023163"/>
    </source>
</evidence>
<evidence type="ECO:0000256" key="3">
    <source>
        <dbReference type="ARBA" id="ARBA00022771"/>
    </source>
</evidence>
<keyword evidence="10" id="KW-1185">Reference proteome</keyword>
<dbReference type="InterPro" id="IPR013087">
    <property type="entry name" value="Znf_C2H2_type"/>
</dbReference>
<gene>
    <name evidence="9" type="ORF">LSALG_LOCUS1513</name>
</gene>
<dbReference type="SMART" id="SM00355">
    <property type="entry name" value="ZnF_C2H2"/>
    <property type="match status" value="3"/>
</dbReference>
<dbReference type="Pfam" id="PF22995">
    <property type="entry name" value="C2CH-3rd_BIRD-IDD"/>
    <property type="match status" value="1"/>
</dbReference>
<dbReference type="InterPro" id="IPR055186">
    <property type="entry name" value="C2H2-2nd_BIRD-IDD"/>
</dbReference>
<evidence type="ECO:0000313" key="10">
    <source>
        <dbReference type="Proteomes" id="UP001177003"/>
    </source>
</evidence>
<feature type="domain" description="C2H2-type" evidence="8">
    <location>
        <begin position="72"/>
        <end position="94"/>
    </location>
</feature>
<dbReference type="PANTHER" id="PTHR10593">
    <property type="entry name" value="SERINE/THREONINE-PROTEIN KINASE RIO"/>
    <property type="match status" value="1"/>
</dbReference>
<reference evidence="9" key="1">
    <citation type="submission" date="2023-04" db="EMBL/GenBank/DDBJ databases">
        <authorList>
            <person name="Vijverberg K."/>
            <person name="Xiong W."/>
            <person name="Schranz E."/>
        </authorList>
    </citation>
    <scope>NUCLEOTIDE SEQUENCE</scope>
</reference>
<evidence type="ECO:0000256" key="2">
    <source>
        <dbReference type="ARBA" id="ARBA00022737"/>
    </source>
</evidence>
<sequence length="199" mass="22747">MASGSFPPYKGVHNTQIMMNSHQEPNLMLPISLVPSHHHPPIAPMEQRNDPGSSYIEVVEVSAATLLDAHRYVCNYCHKGFQREQNLTLHKRVHNLPFHLKTKAAKDAMPKKVYICPEVTCINHHPSHALGDFGGLKKHYLRKHSHDKKHKCDNCSKTYAVESDLRAHVKNCSSKRYICQCGARFSRYGLINFHLLYKV</sequence>
<evidence type="ECO:0000259" key="8">
    <source>
        <dbReference type="PROSITE" id="PS50157"/>
    </source>
</evidence>
<dbReference type="Proteomes" id="UP001177003">
    <property type="component" value="Chromosome 0"/>
</dbReference>
<keyword evidence="4" id="KW-0862">Zinc</keyword>
<name>A0AA35Y6K9_LACSI</name>
<evidence type="ECO:0000256" key="7">
    <source>
        <dbReference type="PROSITE-ProRule" id="PRU00042"/>
    </source>
</evidence>
<feature type="domain" description="C2H2-type" evidence="8">
    <location>
        <begin position="150"/>
        <end position="177"/>
    </location>
</feature>
<dbReference type="PROSITE" id="PS00028">
    <property type="entry name" value="ZINC_FINGER_C2H2_1"/>
    <property type="match status" value="1"/>
</dbReference>
<dbReference type="GO" id="GO:0008270">
    <property type="term" value="F:zinc ion binding"/>
    <property type="evidence" value="ECO:0007669"/>
    <property type="project" value="UniProtKB-KW"/>
</dbReference>
<dbReference type="Pfam" id="PF13912">
    <property type="entry name" value="zf-C2H2_6"/>
    <property type="match status" value="1"/>
</dbReference>
<evidence type="ECO:0000313" key="9">
    <source>
        <dbReference type="EMBL" id="CAI9260686.1"/>
    </source>
</evidence>
<dbReference type="Gene3D" id="3.30.160.60">
    <property type="entry name" value="Classic Zinc Finger"/>
    <property type="match status" value="2"/>
</dbReference>
<organism evidence="9 10">
    <name type="scientific">Lactuca saligna</name>
    <name type="common">Willowleaf lettuce</name>
    <dbReference type="NCBI Taxonomy" id="75948"/>
    <lineage>
        <taxon>Eukaryota</taxon>
        <taxon>Viridiplantae</taxon>
        <taxon>Streptophyta</taxon>
        <taxon>Embryophyta</taxon>
        <taxon>Tracheophyta</taxon>
        <taxon>Spermatophyta</taxon>
        <taxon>Magnoliopsida</taxon>
        <taxon>eudicotyledons</taxon>
        <taxon>Gunneridae</taxon>
        <taxon>Pentapetalae</taxon>
        <taxon>asterids</taxon>
        <taxon>campanulids</taxon>
        <taxon>Asterales</taxon>
        <taxon>Asteraceae</taxon>
        <taxon>Cichorioideae</taxon>
        <taxon>Cichorieae</taxon>
        <taxon>Lactucinae</taxon>
        <taxon>Lactuca</taxon>
    </lineage>
</organism>
<dbReference type="AlphaFoldDB" id="A0AA35Y6K9"/>
<evidence type="ECO:0000256" key="1">
    <source>
        <dbReference type="ARBA" id="ARBA00022723"/>
    </source>
</evidence>
<dbReference type="EMBL" id="OX465086">
    <property type="protein sequence ID" value="CAI9260686.1"/>
    <property type="molecule type" value="Genomic_DNA"/>
</dbReference>
<keyword evidence="2" id="KW-0677">Repeat</keyword>
<dbReference type="GO" id="GO:0005634">
    <property type="term" value="C:nucleus"/>
    <property type="evidence" value="ECO:0007669"/>
    <property type="project" value="TreeGrafter"/>
</dbReference>
<dbReference type="Pfam" id="PF22996">
    <property type="entry name" value="C2H2-2nd_BIRD-IDD"/>
    <property type="match status" value="1"/>
</dbReference>
<dbReference type="InterPro" id="IPR055187">
    <property type="entry name" value="C2CH-3rd_BIRD-IDD"/>
</dbReference>
<proteinExistence type="predicted"/>
<keyword evidence="6" id="KW-0804">Transcription</keyword>
<keyword evidence="1" id="KW-0479">Metal-binding</keyword>
<evidence type="ECO:0000256" key="4">
    <source>
        <dbReference type="ARBA" id="ARBA00022833"/>
    </source>
</evidence>
<protein>
    <recommendedName>
        <fullName evidence="8">C2H2-type domain-containing protein</fullName>
    </recommendedName>
</protein>
<dbReference type="InterPro" id="IPR036236">
    <property type="entry name" value="Znf_C2H2_sf"/>
</dbReference>
<dbReference type="InterPro" id="IPR031140">
    <property type="entry name" value="IDD1-16"/>
</dbReference>
<evidence type="ECO:0000256" key="5">
    <source>
        <dbReference type="ARBA" id="ARBA00023015"/>
    </source>
</evidence>
<keyword evidence="3 7" id="KW-0863">Zinc-finger</keyword>
<dbReference type="SUPFAM" id="SSF57667">
    <property type="entry name" value="beta-beta-alpha zinc fingers"/>
    <property type="match status" value="2"/>
</dbReference>
<accession>A0AA35Y6K9</accession>